<reference evidence="1 2" key="1">
    <citation type="submission" date="2020-04" db="EMBL/GenBank/DDBJ databases">
        <title>MicrobeNet Type strains.</title>
        <authorList>
            <person name="Nicholson A.C."/>
        </authorList>
    </citation>
    <scope>NUCLEOTIDE SEQUENCE [LARGE SCALE GENOMIC DNA]</scope>
    <source>
        <strain evidence="1 2">ATCC BAA-788</strain>
    </source>
</reference>
<dbReference type="RefSeq" id="WP_168628544.1">
    <property type="nucleotide sequence ID" value="NZ_BONL01000022.1"/>
</dbReference>
<gene>
    <name evidence="1" type="ORF">HGA03_02135</name>
</gene>
<protein>
    <submittedName>
        <fullName evidence="1">Uncharacterized protein</fullName>
    </submittedName>
</protein>
<keyword evidence="2" id="KW-1185">Reference proteome</keyword>
<dbReference type="AlphaFoldDB" id="A0A7X6QXV2"/>
<evidence type="ECO:0000313" key="2">
    <source>
        <dbReference type="Proteomes" id="UP000581206"/>
    </source>
</evidence>
<sequence length="64" mass="6301">MTSSSPDRGLSRTQRVVLGIVLATLALGLPAAGLARAGFGADAQVTITISIAPTSPAPTPSTTP</sequence>
<comment type="caution">
    <text evidence="1">The sequence shown here is derived from an EMBL/GenBank/DDBJ whole genome shotgun (WGS) entry which is preliminary data.</text>
</comment>
<dbReference type="EMBL" id="JAAXOX010000001">
    <property type="protein sequence ID" value="NKY21460.1"/>
    <property type="molecule type" value="Genomic_DNA"/>
</dbReference>
<accession>A0A7X6QXV2</accession>
<name>A0A7X6QXV2_9CELL</name>
<evidence type="ECO:0000313" key="1">
    <source>
        <dbReference type="EMBL" id="NKY21460.1"/>
    </source>
</evidence>
<dbReference type="Proteomes" id="UP000581206">
    <property type="component" value="Unassembled WGS sequence"/>
</dbReference>
<organism evidence="1 2">
    <name type="scientific">Cellulomonas denverensis</name>
    <dbReference type="NCBI Taxonomy" id="264297"/>
    <lineage>
        <taxon>Bacteria</taxon>
        <taxon>Bacillati</taxon>
        <taxon>Actinomycetota</taxon>
        <taxon>Actinomycetes</taxon>
        <taxon>Micrococcales</taxon>
        <taxon>Cellulomonadaceae</taxon>
        <taxon>Cellulomonas</taxon>
    </lineage>
</organism>
<proteinExistence type="predicted"/>